<evidence type="ECO:0000313" key="3">
    <source>
        <dbReference type="Proteomes" id="UP000299102"/>
    </source>
</evidence>
<evidence type="ECO:0000313" key="2">
    <source>
        <dbReference type="EMBL" id="GBP08495.1"/>
    </source>
</evidence>
<evidence type="ECO:0000256" key="1">
    <source>
        <dbReference type="SAM" id="MobiDB-lite"/>
    </source>
</evidence>
<comment type="caution">
    <text evidence="2">The sequence shown here is derived from an EMBL/GenBank/DDBJ whole genome shotgun (WGS) entry which is preliminary data.</text>
</comment>
<organism evidence="2 3">
    <name type="scientific">Eumeta variegata</name>
    <name type="common">Bagworm moth</name>
    <name type="synonym">Eumeta japonica</name>
    <dbReference type="NCBI Taxonomy" id="151549"/>
    <lineage>
        <taxon>Eukaryota</taxon>
        <taxon>Metazoa</taxon>
        <taxon>Ecdysozoa</taxon>
        <taxon>Arthropoda</taxon>
        <taxon>Hexapoda</taxon>
        <taxon>Insecta</taxon>
        <taxon>Pterygota</taxon>
        <taxon>Neoptera</taxon>
        <taxon>Endopterygota</taxon>
        <taxon>Lepidoptera</taxon>
        <taxon>Glossata</taxon>
        <taxon>Ditrysia</taxon>
        <taxon>Tineoidea</taxon>
        <taxon>Psychidae</taxon>
        <taxon>Oiketicinae</taxon>
        <taxon>Eumeta</taxon>
    </lineage>
</organism>
<sequence>MLQNRDQGNPPRPYPPTAKIIINWPRRGFERAGDGGRKRSPGARSETGPNFHVIPTVLAFDSRRGPPPALVPYHRAELNDAIFIATARVHSHAKISRRL</sequence>
<dbReference type="Proteomes" id="UP000299102">
    <property type="component" value="Unassembled WGS sequence"/>
</dbReference>
<name>A0A4C1T2S8_EUMVA</name>
<protein>
    <submittedName>
        <fullName evidence="2">Uncharacterized protein</fullName>
    </submittedName>
</protein>
<feature type="compositionally biased region" description="Basic and acidic residues" evidence="1">
    <location>
        <begin position="27"/>
        <end position="37"/>
    </location>
</feature>
<keyword evidence="3" id="KW-1185">Reference proteome</keyword>
<gene>
    <name evidence="2" type="ORF">EVAR_77179_1</name>
</gene>
<accession>A0A4C1T2S8</accession>
<dbReference type="AlphaFoldDB" id="A0A4C1T2S8"/>
<dbReference type="EMBL" id="BGZK01000031">
    <property type="protein sequence ID" value="GBP08495.1"/>
    <property type="molecule type" value="Genomic_DNA"/>
</dbReference>
<reference evidence="2 3" key="1">
    <citation type="journal article" date="2019" name="Commun. Biol.">
        <title>The bagworm genome reveals a unique fibroin gene that provides high tensile strength.</title>
        <authorList>
            <person name="Kono N."/>
            <person name="Nakamura H."/>
            <person name="Ohtoshi R."/>
            <person name="Tomita M."/>
            <person name="Numata K."/>
            <person name="Arakawa K."/>
        </authorList>
    </citation>
    <scope>NUCLEOTIDE SEQUENCE [LARGE SCALE GENOMIC DNA]</scope>
</reference>
<proteinExistence type="predicted"/>
<feature type="region of interest" description="Disordered" evidence="1">
    <location>
        <begin position="25"/>
        <end position="50"/>
    </location>
</feature>